<dbReference type="Pfam" id="PF06764">
    <property type="entry name" value="DUF1223"/>
    <property type="match status" value="1"/>
</dbReference>
<dbReference type="InterPro" id="IPR010634">
    <property type="entry name" value="DUF1223"/>
</dbReference>
<dbReference type="InterPro" id="IPR036249">
    <property type="entry name" value="Thioredoxin-like_sf"/>
</dbReference>
<organism evidence="1">
    <name type="scientific">marine sediment metagenome</name>
    <dbReference type="NCBI Taxonomy" id="412755"/>
    <lineage>
        <taxon>unclassified sequences</taxon>
        <taxon>metagenomes</taxon>
        <taxon>ecological metagenomes</taxon>
    </lineage>
</organism>
<evidence type="ECO:0008006" key="2">
    <source>
        <dbReference type="Google" id="ProtNLM"/>
    </source>
</evidence>
<reference evidence="1" key="1">
    <citation type="journal article" date="2015" name="Nature">
        <title>Complex archaea that bridge the gap between prokaryotes and eukaryotes.</title>
        <authorList>
            <person name="Spang A."/>
            <person name="Saw J.H."/>
            <person name="Jorgensen S.L."/>
            <person name="Zaremba-Niedzwiedzka K."/>
            <person name="Martijn J."/>
            <person name="Lind A.E."/>
            <person name="van Eijk R."/>
            <person name="Schleper C."/>
            <person name="Guy L."/>
            <person name="Ettema T.J."/>
        </authorList>
    </citation>
    <scope>NUCLEOTIDE SEQUENCE</scope>
</reference>
<comment type="caution">
    <text evidence="1">The sequence shown here is derived from an EMBL/GenBank/DDBJ whole genome shotgun (WGS) entry which is preliminary data.</text>
</comment>
<accession>A0A0F9PF57</accession>
<sequence length="232" mass="25141">MKRLTSLLLAVGLFAGAPVAAQDRPVVVELFTSQGCSACPPADHVLKELSERDDVIALALHVDYWDYIGWKDPFGDPVHAQRQRAYAAAAGRTSIYTPEMVVNGTTDVVGTKPMALSRAIEQHRRDPVTVKLDLVRSAGVIHIHVEPLAGAAGPYTVHMLRYRPVATTEVKRGENAGHTIENYNIVKDWQVLGHWGGKKAFDTNAKLAGDLPVVVLVQQGETGPIAAAARLR</sequence>
<dbReference type="AlphaFoldDB" id="A0A0F9PF57"/>
<dbReference type="SUPFAM" id="SSF52833">
    <property type="entry name" value="Thioredoxin-like"/>
    <property type="match status" value="1"/>
</dbReference>
<dbReference type="EMBL" id="LAZR01002406">
    <property type="protein sequence ID" value="KKN30440.1"/>
    <property type="molecule type" value="Genomic_DNA"/>
</dbReference>
<name>A0A0F9PF57_9ZZZZ</name>
<proteinExistence type="predicted"/>
<dbReference type="PANTHER" id="PTHR36057">
    <property type="match status" value="1"/>
</dbReference>
<dbReference type="PANTHER" id="PTHR36057:SF1">
    <property type="entry name" value="LIPOPROTEIN LIPID ATTACHMENT SITE-LIKE PROTEIN, PUTATIVE (DUF1223)-RELATED"/>
    <property type="match status" value="1"/>
</dbReference>
<protein>
    <recommendedName>
        <fullName evidence="2">DUF1223 domain-containing protein</fullName>
    </recommendedName>
</protein>
<evidence type="ECO:0000313" key="1">
    <source>
        <dbReference type="EMBL" id="KKN30440.1"/>
    </source>
</evidence>
<gene>
    <name evidence="1" type="ORF">LCGC14_0833990</name>
</gene>